<dbReference type="EMBL" id="WUBR01000002">
    <property type="protein sequence ID" value="MWV28270.1"/>
    <property type="molecule type" value="Genomic_DNA"/>
</dbReference>
<dbReference type="Proteomes" id="UP000461409">
    <property type="component" value="Unassembled WGS sequence"/>
</dbReference>
<protein>
    <recommendedName>
        <fullName evidence="4">Glycine-rich domain-containing protein-like</fullName>
    </recommendedName>
</protein>
<feature type="transmembrane region" description="Helical" evidence="1">
    <location>
        <begin position="167"/>
        <end position="187"/>
    </location>
</feature>
<keyword evidence="1" id="KW-0472">Membrane</keyword>
<evidence type="ECO:0008006" key="4">
    <source>
        <dbReference type="Google" id="ProtNLM"/>
    </source>
</evidence>
<evidence type="ECO:0000313" key="3">
    <source>
        <dbReference type="Proteomes" id="UP000461409"/>
    </source>
</evidence>
<keyword evidence="1" id="KW-0812">Transmembrane</keyword>
<reference evidence="2 3" key="1">
    <citation type="submission" date="2019-12" db="EMBL/GenBank/DDBJ databases">
        <authorList>
            <person name="Lee S.D."/>
        </authorList>
    </citation>
    <scope>NUCLEOTIDE SEQUENCE [LARGE SCALE GENOMIC DNA]</scope>
    <source>
        <strain evidence="2 3">GH3-10</strain>
    </source>
</reference>
<evidence type="ECO:0000313" key="2">
    <source>
        <dbReference type="EMBL" id="MWV28270.1"/>
    </source>
</evidence>
<keyword evidence="3" id="KW-1185">Reference proteome</keyword>
<comment type="caution">
    <text evidence="2">The sequence shown here is derived from an EMBL/GenBank/DDBJ whole genome shotgun (WGS) entry which is preliminary data.</text>
</comment>
<gene>
    <name evidence="2" type="ORF">GRF63_10165</name>
</gene>
<keyword evidence="1" id="KW-1133">Transmembrane helix</keyword>
<proteinExistence type="predicted"/>
<dbReference type="RefSeq" id="WP_160485882.1">
    <property type="nucleotide sequence ID" value="NZ_WUBR01000002.1"/>
</dbReference>
<name>A0A844XEK0_9SPHN</name>
<organism evidence="2 3">
    <name type="scientific">Aurantiacibacter rhizosphaerae</name>
    <dbReference type="NCBI Taxonomy" id="2691582"/>
    <lineage>
        <taxon>Bacteria</taxon>
        <taxon>Pseudomonadati</taxon>
        <taxon>Pseudomonadota</taxon>
        <taxon>Alphaproteobacteria</taxon>
        <taxon>Sphingomonadales</taxon>
        <taxon>Erythrobacteraceae</taxon>
        <taxon>Aurantiacibacter</taxon>
    </lineage>
</organism>
<dbReference type="AlphaFoldDB" id="A0A844XEK0"/>
<evidence type="ECO:0000256" key="1">
    <source>
        <dbReference type="SAM" id="Phobius"/>
    </source>
</evidence>
<accession>A0A844XEK0</accession>
<reference evidence="2 3" key="2">
    <citation type="submission" date="2020-02" db="EMBL/GenBank/DDBJ databases">
        <title>Erythrobacter dongmakensis sp. nov., isolated from a tidal mudflat.</title>
        <authorList>
            <person name="Kim I.S."/>
        </authorList>
    </citation>
    <scope>NUCLEOTIDE SEQUENCE [LARGE SCALE GENOMIC DNA]</scope>
    <source>
        <strain evidence="2 3">GH3-10</strain>
    </source>
</reference>
<sequence length="193" mass="21619">MATVLSTKADHDALRARLFTHSIGPDTATLSFAKRLARENRWTTSYARRVIQEYYRFCFLAVTAGHEVTPSDQVDQAWHLHLTYSRDYWEHFCPNVLGAPLHHGPTGGGGDERARYYEQYAQTLKSYQEAFDETPPEDIWSPAAERFGEHTHAFRIRPSQVIFLKDAVGIAGAIFAGLVLLSIGYALGANFGG</sequence>